<comment type="caution">
    <text evidence="8">The sequence shown here is derived from an EMBL/GenBank/DDBJ whole genome shotgun (WGS) entry which is preliminary data.</text>
</comment>
<feature type="domain" description="Protein kinase" evidence="7">
    <location>
        <begin position="35"/>
        <end position="363"/>
    </location>
</feature>
<dbReference type="InterPro" id="IPR000719">
    <property type="entry name" value="Prot_kinase_dom"/>
</dbReference>
<evidence type="ECO:0000256" key="2">
    <source>
        <dbReference type="ARBA" id="ARBA00022527"/>
    </source>
</evidence>
<dbReference type="PANTHER" id="PTHR43289">
    <property type="entry name" value="MITOGEN-ACTIVATED PROTEIN KINASE KINASE KINASE 20-RELATED"/>
    <property type="match status" value="1"/>
</dbReference>
<dbReference type="SMART" id="SM00220">
    <property type="entry name" value="S_TKc"/>
    <property type="match status" value="1"/>
</dbReference>
<name>A0ABW1GN68_9ACTN</name>
<gene>
    <name evidence="8" type="ORF">ACFP1B_16660</name>
</gene>
<dbReference type="PROSITE" id="PS50011">
    <property type="entry name" value="PROTEIN_KINASE_DOM"/>
    <property type="match status" value="1"/>
</dbReference>
<dbReference type="EMBL" id="JBHSPU010000015">
    <property type="protein sequence ID" value="MFC5915037.1"/>
    <property type="molecule type" value="Genomic_DNA"/>
</dbReference>
<keyword evidence="9" id="KW-1185">Reference proteome</keyword>
<evidence type="ECO:0000313" key="8">
    <source>
        <dbReference type="EMBL" id="MFC5915037.1"/>
    </source>
</evidence>
<reference evidence="9" key="1">
    <citation type="journal article" date="2019" name="Int. J. Syst. Evol. Microbiol.">
        <title>The Global Catalogue of Microorganisms (GCM) 10K type strain sequencing project: providing services to taxonomists for standard genome sequencing and annotation.</title>
        <authorList>
            <consortium name="The Broad Institute Genomics Platform"/>
            <consortium name="The Broad Institute Genome Sequencing Center for Infectious Disease"/>
            <person name="Wu L."/>
            <person name="Ma J."/>
        </authorList>
    </citation>
    <scope>NUCLEOTIDE SEQUENCE [LARGE SCALE GENOMIC DNA]</scope>
    <source>
        <strain evidence="9">JCM 4147</strain>
    </source>
</reference>
<evidence type="ECO:0000256" key="6">
    <source>
        <dbReference type="ARBA" id="ARBA00022840"/>
    </source>
</evidence>
<keyword evidence="2" id="KW-0723">Serine/threonine-protein kinase</keyword>
<keyword evidence="5" id="KW-0418">Kinase</keyword>
<dbReference type="EC" id="2.7.11.1" evidence="1"/>
<sequence>MTPFRPGWVHAAHPDALGSPRLAWLPETYGEDGRFRTKRLLAGAGQGYAVLAEDRWSGGDVVIKGMWWSRSDLDDPRSVHRALGEQQKQRDQGLRAARQAAQLTQQCPVVISVESQPSPSLLADGGQGGYGGPGGGEVPYESFLVQQFIGHRNGVSRTLQEEIDERAASHRRFKADQLLDLAEQLCNTLAALHADRHHGDEHSKGWIHADIKPENILVLGPPARYVLIDYDAAVQIGDRIRTTTSAYAPPAAEGTDEPSELAPASERFDIYMLGATLAHAAALRRLTDRQARELYAEDFDVSAPARRFIASLRYGPILTNALTTCLSAKKFRLATVDRVRTDLARARSATALESALRTLGEPR</sequence>
<dbReference type="Proteomes" id="UP001596200">
    <property type="component" value="Unassembled WGS sequence"/>
</dbReference>
<dbReference type="Gene3D" id="1.10.510.10">
    <property type="entry name" value="Transferase(Phosphotransferase) domain 1"/>
    <property type="match status" value="1"/>
</dbReference>
<dbReference type="PANTHER" id="PTHR43289:SF6">
    <property type="entry name" value="SERINE_THREONINE-PROTEIN KINASE NEKL-3"/>
    <property type="match status" value="1"/>
</dbReference>
<evidence type="ECO:0000256" key="3">
    <source>
        <dbReference type="ARBA" id="ARBA00022679"/>
    </source>
</evidence>
<accession>A0ABW1GN68</accession>
<keyword evidence="3" id="KW-0808">Transferase</keyword>
<proteinExistence type="predicted"/>
<evidence type="ECO:0000256" key="4">
    <source>
        <dbReference type="ARBA" id="ARBA00022741"/>
    </source>
</evidence>
<protein>
    <recommendedName>
        <fullName evidence="1">non-specific serine/threonine protein kinase</fullName>
        <ecNumber evidence="1">2.7.11.1</ecNumber>
    </recommendedName>
</protein>
<evidence type="ECO:0000256" key="1">
    <source>
        <dbReference type="ARBA" id="ARBA00012513"/>
    </source>
</evidence>
<keyword evidence="6" id="KW-0067">ATP-binding</keyword>
<evidence type="ECO:0000259" key="7">
    <source>
        <dbReference type="PROSITE" id="PS50011"/>
    </source>
</evidence>
<organism evidence="8 9">
    <name type="scientific">Streptomyces pulveraceus</name>
    <dbReference type="NCBI Taxonomy" id="68258"/>
    <lineage>
        <taxon>Bacteria</taxon>
        <taxon>Bacillati</taxon>
        <taxon>Actinomycetota</taxon>
        <taxon>Actinomycetes</taxon>
        <taxon>Kitasatosporales</taxon>
        <taxon>Streptomycetaceae</taxon>
        <taxon>Streptomyces</taxon>
    </lineage>
</organism>
<dbReference type="RefSeq" id="WP_344514629.1">
    <property type="nucleotide sequence ID" value="NZ_BAAATU010000030.1"/>
</dbReference>
<dbReference type="InterPro" id="IPR011009">
    <property type="entry name" value="Kinase-like_dom_sf"/>
</dbReference>
<evidence type="ECO:0000313" key="9">
    <source>
        <dbReference type="Proteomes" id="UP001596200"/>
    </source>
</evidence>
<keyword evidence="4" id="KW-0547">Nucleotide-binding</keyword>
<dbReference type="SUPFAM" id="SSF56112">
    <property type="entry name" value="Protein kinase-like (PK-like)"/>
    <property type="match status" value="1"/>
</dbReference>
<evidence type="ECO:0000256" key="5">
    <source>
        <dbReference type="ARBA" id="ARBA00022777"/>
    </source>
</evidence>